<dbReference type="Gene3D" id="3.40.33.10">
    <property type="entry name" value="CAP"/>
    <property type="match status" value="1"/>
</dbReference>
<dbReference type="SUPFAM" id="SSF55797">
    <property type="entry name" value="PR-1-like"/>
    <property type="match status" value="1"/>
</dbReference>
<gene>
    <name evidence="2" type="ORF">NCAV_0712</name>
</gene>
<dbReference type="AlphaFoldDB" id="A0A2K5AQG6"/>
<dbReference type="KEGG" id="ncv:NCAV_0712"/>
<dbReference type="Proteomes" id="UP000236248">
    <property type="component" value="Chromosome NCAV"/>
</dbReference>
<dbReference type="InterPro" id="IPR035940">
    <property type="entry name" value="CAP_sf"/>
</dbReference>
<dbReference type="PANTHER" id="PTHR31157">
    <property type="entry name" value="SCP DOMAIN-CONTAINING PROTEIN"/>
    <property type="match status" value="1"/>
</dbReference>
<sequence>MNKLFTACVIAWTVLVVFVMMDISKEFALADIHKLEDSVLDATNRVRREHGLPILIKDVMLAENAKKYAIVNASKGFISHNHEPLVSRMPNNCTSIGENLYQGRDSTGDDIVNAWMRSQAHRENILDMEWERIGVGIARTGSQIIVVQLFCR</sequence>
<dbReference type="GeneID" id="41594776"/>
<proteinExistence type="predicted"/>
<dbReference type="CDD" id="cd05379">
    <property type="entry name" value="CAP_bacterial"/>
    <property type="match status" value="1"/>
</dbReference>
<protein>
    <recommendedName>
        <fullName evidence="1">SCP domain-containing protein</fullName>
    </recommendedName>
</protein>
<evidence type="ECO:0000313" key="3">
    <source>
        <dbReference type="Proteomes" id="UP000236248"/>
    </source>
</evidence>
<dbReference type="InterPro" id="IPR014044">
    <property type="entry name" value="CAP_dom"/>
</dbReference>
<dbReference type="Pfam" id="PF00188">
    <property type="entry name" value="CAP"/>
    <property type="match status" value="1"/>
</dbReference>
<dbReference type="PANTHER" id="PTHR31157:SF1">
    <property type="entry name" value="SCP DOMAIN-CONTAINING PROTEIN"/>
    <property type="match status" value="1"/>
</dbReference>
<accession>A0A2K5AQG6</accession>
<feature type="domain" description="SCP" evidence="1">
    <location>
        <begin position="40"/>
        <end position="149"/>
    </location>
</feature>
<organism evidence="2 3">
    <name type="scientific">Candidatus Nitrosocaldus cavascurensis</name>
    <dbReference type="NCBI Taxonomy" id="2058097"/>
    <lineage>
        <taxon>Archaea</taxon>
        <taxon>Nitrososphaerota</taxon>
        <taxon>Nitrososphaeria</taxon>
        <taxon>Candidatus Nitrosocaldales</taxon>
        <taxon>Candidatus Nitrosocaldaceae</taxon>
        <taxon>Candidatus Nitrosocaldus</taxon>
    </lineage>
</organism>
<evidence type="ECO:0000313" key="2">
    <source>
        <dbReference type="EMBL" id="SPC33893.1"/>
    </source>
</evidence>
<reference evidence="3" key="1">
    <citation type="submission" date="2018-01" db="EMBL/GenBank/DDBJ databases">
        <authorList>
            <person name="Kerou L M."/>
        </authorList>
    </citation>
    <scope>NUCLEOTIDE SEQUENCE [LARGE SCALE GENOMIC DNA]</scope>
    <source>
        <strain evidence="3">SCU2</strain>
    </source>
</reference>
<keyword evidence="3" id="KW-1185">Reference proteome</keyword>
<dbReference type="RefSeq" id="WP_103287327.1">
    <property type="nucleotide sequence ID" value="NZ_LT981265.1"/>
</dbReference>
<name>A0A2K5AQG6_9ARCH</name>
<evidence type="ECO:0000259" key="1">
    <source>
        <dbReference type="Pfam" id="PF00188"/>
    </source>
</evidence>
<dbReference type="EMBL" id="LT981265">
    <property type="protein sequence ID" value="SPC33893.1"/>
    <property type="molecule type" value="Genomic_DNA"/>
</dbReference>